<dbReference type="PATRIC" id="fig|1618729.3.peg.155"/>
<evidence type="ECO:0000256" key="1">
    <source>
        <dbReference type="SAM" id="MobiDB-lite"/>
    </source>
</evidence>
<dbReference type="PANTHER" id="PTHR21666">
    <property type="entry name" value="PEPTIDASE-RELATED"/>
    <property type="match status" value="1"/>
</dbReference>
<dbReference type="InterPro" id="IPR011055">
    <property type="entry name" value="Dup_hybrid_motif"/>
</dbReference>
<evidence type="ECO:0000313" key="3">
    <source>
        <dbReference type="EMBL" id="KKQ33307.1"/>
    </source>
</evidence>
<accession>A0A0G0GTE4</accession>
<dbReference type="SMART" id="SM00257">
    <property type="entry name" value="LysM"/>
    <property type="match status" value="1"/>
</dbReference>
<dbReference type="EMBL" id="LBTA01000011">
    <property type="protein sequence ID" value="KKQ33307.1"/>
    <property type="molecule type" value="Genomic_DNA"/>
</dbReference>
<organism evidence="3 4">
    <name type="scientific">Candidatus Nomurabacteria bacterium GW2011_GWA1_37_20</name>
    <dbReference type="NCBI Taxonomy" id="1618729"/>
    <lineage>
        <taxon>Bacteria</taxon>
        <taxon>Candidatus Nomuraibacteriota</taxon>
    </lineage>
</organism>
<feature type="domain" description="LysM" evidence="2">
    <location>
        <begin position="112"/>
        <end position="156"/>
    </location>
</feature>
<dbReference type="PROSITE" id="PS51782">
    <property type="entry name" value="LYSM"/>
    <property type="match status" value="1"/>
</dbReference>
<dbReference type="CDD" id="cd00118">
    <property type="entry name" value="LysM"/>
    <property type="match status" value="1"/>
</dbReference>
<dbReference type="Gene3D" id="2.70.70.10">
    <property type="entry name" value="Glucose Permease (Domain IIA)"/>
    <property type="match status" value="1"/>
</dbReference>
<proteinExistence type="predicted"/>
<reference evidence="3 4" key="1">
    <citation type="journal article" date="2015" name="Nature">
        <title>rRNA introns, odd ribosomes, and small enigmatic genomes across a large radiation of phyla.</title>
        <authorList>
            <person name="Brown C.T."/>
            <person name="Hug L.A."/>
            <person name="Thomas B.C."/>
            <person name="Sharon I."/>
            <person name="Castelle C.J."/>
            <person name="Singh A."/>
            <person name="Wilkins M.J."/>
            <person name="Williams K.H."/>
            <person name="Banfield J.F."/>
        </authorList>
    </citation>
    <scope>NUCLEOTIDE SEQUENCE [LARGE SCALE GENOMIC DNA]</scope>
</reference>
<dbReference type="InterPro" id="IPR050570">
    <property type="entry name" value="Cell_wall_metabolism_enzyme"/>
</dbReference>
<feature type="region of interest" description="Disordered" evidence="1">
    <location>
        <begin position="189"/>
        <end position="210"/>
    </location>
</feature>
<evidence type="ECO:0000259" key="2">
    <source>
        <dbReference type="PROSITE" id="PS51782"/>
    </source>
</evidence>
<dbReference type="AlphaFoldDB" id="A0A0G0GTE4"/>
<dbReference type="InterPro" id="IPR016047">
    <property type="entry name" value="M23ase_b-sheet_dom"/>
</dbReference>
<dbReference type="CDD" id="cd12797">
    <property type="entry name" value="M23_peptidase"/>
    <property type="match status" value="1"/>
</dbReference>
<gene>
    <name evidence="3" type="ORF">US45_C0011G0002</name>
</gene>
<dbReference type="SUPFAM" id="SSF51261">
    <property type="entry name" value="Duplicated hybrid motif"/>
    <property type="match status" value="1"/>
</dbReference>
<dbReference type="Proteomes" id="UP000034701">
    <property type="component" value="Unassembled WGS sequence"/>
</dbReference>
<dbReference type="InterPro" id="IPR036779">
    <property type="entry name" value="LysM_dom_sf"/>
</dbReference>
<dbReference type="Pfam" id="PF01476">
    <property type="entry name" value="LysM"/>
    <property type="match status" value="2"/>
</dbReference>
<protein>
    <submittedName>
        <fullName evidence="3">LysM domain/M23/M37 peptidase domain protein</fullName>
    </submittedName>
</protein>
<name>A0A0G0GTE4_9BACT</name>
<comment type="caution">
    <text evidence="3">The sequence shown here is derived from an EMBL/GenBank/DDBJ whole genome shotgun (WGS) entry which is preliminary data.</text>
</comment>
<dbReference type="GO" id="GO:0004222">
    <property type="term" value="F:metalloendopeptidase activity"/>
    <property type="evidence" value="ECO:0007669"/>
    <property type="project" value="TreeGrafter"/>
</dbReference>
<dbReference type="Gene3D" id="3.10.350.10">
    <property type="entry name" value="LysM domain"/>
    <property type="match status" value="1"/>
</dbReference>
<evidence type="ECO:0000313" key="4">
    <source>
        <dbReference type="Proteomes" id="UP000034701"/>
    </source>
</evidence>
<dbReference type="PANTHER" id="PTHR21666:SF270">
    <property type="entry name" value="MUREIN HYDROLASE ACTIVATOR ENVC"/>
    <property type="match status" value="1"/>
</dbReference>
<dbReference type="Pfam" id="PF01551">
    <property type="entry name" value="Peptidase_M23"/>
    <property type="match status" value="1"/>
</dbReference>
<sequence length="343" mass="36205">MALSLLLGASFVPLQTKAGLFSSFLGDDAYAQTDQMAPTSPPSKNSQTMDLLQANVSSTSILEDKNNIKKEDKIDGNVAMNIVSDNAILPATGPMGVSNGKDIVDPSLLETSVYVVRKGDSITTIANMFGVSVNTILSVNNMKKSDKIIPGDVLFILYKVDISDIALYNDLTLDAKLAIGDVLTIPGGDMADEGGDKPAPDLGSAPSRDKNYYDTHPIQRIAGYFINPLPTGYKTQGLHGPGNRGIDIGAPKGTPIYASAGGTVLITKTGWSGGYGNMAIIQHPNGTKTLYAHMSKLGTRTGASVSRGQIIGYVGSTGRSTGPHLHFEVFNARNPGADWSWAQ</sequence>
<dbReference type="InterPro" id="IPR018392">
    <property type="entry name" value="LysM"/>
</dbReference>